<dbReference type="SUPFAM" id="SSF88723">
    <property type="entry name" value="PIN domain-like"/>
    <property type="match status" value="1"/>
</dbReference>
<dbReference type="SMART" id="SM00485">
    <property type="entry name" value="XPGN"/>
    <property type="match status" value="1"/>
</dbReference>
<dbReference type="GO" id="GO:0006974">
    <property type="term" value="P:DNA damage response"/>
    <property type="evidence" value="ECO:0007669"/>
    <property type="project" value="UniProtKB-ARBA"/>
</dbReference>
<dbReference type="PANTHER" id="PTHR11081:SF72">
    <property type="entry name" value="HOLLIDAY JUNCTION RESOLVASE YEN1"/>
    <property type="match status" value="1"/>
</dbReference>
<sequence>MTIAGFWSKLLEYDVSDERVPFRIYAERFYKKYDRPLRVGIDVYMWLCELSPQINQHTHSNGPEVMSKLLLNFHSRIRELISLNVSFVFVFDGIFKVKKRRWTAGSDPNDDTCEYSFCPPARNFDEAYRTVNKIISNNPLSCAVVDLPEVVKMKELLDEWNISYVQAPAEAEAELGRLNMAGVIDAVISNDADGFMFGTQVILRNFSKWIPDFPSTWFPTGHSITQQTEFYVTPISVARIEEKTGLTRGRIICVSCLSGNDFSEGAEGLGIVRAFHLAQIGTKCESKHDLGDKGRKDKNKKNKDKEDKNSKDKETTHVKKVDLAVEIAKIFVNKDLTKYTLGIPPDDAVGRKQKLSKLALLLNADLKKNSREYFGRAFNFEDEITLPSDFYFMIHFYPLLAPYIYVFPPYATNNAERVTEDGFQGCILPQICVRDFHDNKEVVRFSRGTNQGKQGNSYFEVKRYESKNDSDLDKYIDKFNQSGPLAWFERPDFKQMCDLCLPISKSTREFLLKFLSEAYIFRAVISLDHFRKNMDDVFVNSFKVRELPVKRKGDKETKYKWKTELYQLRYDDEAIFGEYLVPADKDLIYDDNYNLISSKKSSYVWIQKYLLESTENGRRLVHEYESRTKKKKETYKKGSPRKRGRRYPKQSTTLINLKNSPIKLTPKKLDADIISKPDLKPLPALKFAPGRPSSKADGSQNSADENFWLLESSTKKRPSSKHEKPDHNFNHRNVVTLVEPLNKRNRLEKVPGLPRMESNSIHLDKEYNDLVCHSPYKEKVKSGTNLEPITILDSDEETDADDPKTGDLANNDIDETSARDLSSSLIIIEDGRQDKPDELEIYKEHNTIFAKKLDNVDGENVRSSNKQEMKREDTSDSEQNSSTLLDENDSAIHDAEDRINDILGL</sequence>
<dbReference type="GO" id="GO:0005737">
    <property type="term" value="C:cytoplasm"/>
    <property type="evidence" value="ECO:0007669"/>
    <property type="project" value="TreeGrafter"/>
</dbReference>
<dbReference type="GO" id="GO:0008409">
    <property type="term" value="F:5'-3' exonuclease activity"/>
    <property type="evidence" value="ECO:0007669"/>
    <property type="project" value="TreeGrafter"/>
</dbReference>
<feature type="region of interest" description="Disordered" evidence="1">
    <location>
        <begin position="684"/>
        <end position="703"/>
    </location>
</feature>
<feature type="compositionally biased region" description="Basic and acidic residues" evidence="1">
    <location>
        <begin position="286"/>
        <end position="295"/>
    </location>
</feature>
<dbReference type="Pfam" id="PF00867">
    <property type="entry name" value="XPG_I"/>
    <property type="match status" value="1"/>
</dbReference>
<evidence type="ECO:0000313" key="5">
    <source>
        <dbReference type="Proteomes" id="UP000663131"/>
    </source>
</evidence>
<dbReference type="Gene3D" id="3.40.50.1010">
    <property type="entry name" value="5'-nuclease"/>
    <property type="match status" value="1"/>
</dbReference>
<reference evidence="4" key="2">
    <citation type="journal article" name="BMC Genomics">
        <title>New genome assemblies reveal patterns of domestication and adaptation across Brettanomyces (Dekkera) species.</title>
        <authorList>
            <person name="Roach M.J."/>
            <person name="Borneman A.R."/>
        </authorList>
    </citation>
    <scope>NUCLEOTIDE SEQUENCE</scope>
    <source>
        <strain evidence="4">UCD 2041</strain>
    </source>
</reference>
<organism evidence="4 5">
    <name type="scientific">Dekkera bruxellensis</name>
    <name type="common">Brettanomyces custersii</name>
    <dbReference type="NCBI Taxonomy" id="5007"/>
    <lineage>
        <taxon>Eukaryota</taxon>
        <taxon>Fungi</taxon>
        <taxon>Dikarya</taxon>
        <taxon>Ascomycota</taxon>
        <taxon>Saccharomycotina</taxon>
        <taxon>Pichiomycetes</taxon>
        <taxon>Pichiales</taxon>
        <taxon>Pichiaceae</taxon>
        <taxon>Brettanomyces</taxon>
    </lineage>
</organism>
<proteinExistence type="predicted"/>
<accession>A0A871RGD4</accession>
<gene>
    <name evidence="4" type="ORF">BRETT_001255</name>
</gene>
<feature type="region of interest" description="Disordered" evidence="1">
    <location>
        <begin position="286"/>
        <end position="315"/>
    </location>
</feature>
<dbReference type="PANTHER" id="PTHR11081">
    <property type="entry name" value="FLAP ENDONUCLEASE FAMILY MEMBER"/>
    <property type="match status" value="1"/>
</dbReference>
<dbReference type="AlphaFoldDB" id="A0A871RGD4"/>
<dbReference type="EMBL" id="CP063136">
    <property type="protein sequence ID" value="QOU21531.1"/>
    <property type="molecule type" value="Genomic_DNA"/>
</dbReference>
<feature type="compositionally biased region" description="Basic residues" evidence="1">
    <location>
        <begin position="628"/>
        <end position="648"/>
    </location>
</feature>
<feature type="region of interest" description="Disordered" evidence="1">
    <location>
        <begin position="854"/>
        <end position="894"/>
    </location>
</feature>
<evidence type="ECO:0000259" key="3">
    <source>
        <dbReference type="SMART" id="SM00485"/>
    </source>
</evidence>
<dbReference type="OrthoDB" id="2959108at2759"/>
<protein>
    <recommendedName>
        <fullName evidence="6">XPG-I domain-containing protein</fullName>
    </recommendedName>
</protein>
<feature type="domain" description="XPG N-terminal" evidence="3">
    <location>
        <begin position="1"/>
        <end position="107"/>
    </location>
</feature>
<feature type="region of interest" description="Disordered" evidence="1">
    <location>
        <begin position="787"/>
        <end position="816"/>
    </location>
</feature>
<feature type="compositionally biased region" description="Basic and acidic residues" evidence="1">
    <location>
        <begin position="865"/>
        <end position="874"/>
    </location>
</feature>
<feature type="region of interest" description="Disordered" evidence="1">
    <location>
        <begin position="625"/>
        <end position="652"/>
    </location>
</feature>
<dbReference type="Proteomes" id="UP000663131">
    <property type="component" value="Chromosome 8"/>
</dbReference>
<evidence type="ECO:0000256" key="1">
    <source>
        <dbReference type="SAM" id="MobiDB-lite"/>
    </source>
</evidence>
<dbReference type="CDD" id="cd09870">
    <property type="entry name" value="PIN_YEN1"/>
    <property type="match status" value="1"/>
</dbReference>
<dbReference type="InterPro" id="IPR029060">
    <property type="entry name" value="PIN-like_dom_sf"/>
</dbReference>
<feature type="domain" description="XPG-I" evidence="2">
    <location>
        <begin position="158"/>
        <end position="230"/>
    </location>
</feature>
<dbReference type="Pfam" id="PF00752">
    <property type="entry name" value="XPG_N"/>
    <property type="match status" value="1"/>
</dbReference>
<dbReference type="InterPro" id="IPR006084">
    <property type="entry name" value="XPG/Rad2"/>
</dbReference>
<dbReference type="GO" id="GO:0017108">
    <property type="term" value="F:5'-flap endonuclease activity"/>
    <property type="evidence" value="ECO:0007669"/>
    <property type="project" value="TreeGrafter"/>
</dbReference>
<evidence type="ECO:0008006" key="6">
    <source>
        <dbReference type="Google" id="ProtNLM"/>
    </source>
</evidence>
<evidence type="ECO:0000313" key="4">
    <source>
        <dbReference type="EMBL" id="QOU21531.1"/>
    </source>
</evidence>
<name>A0A871RGD4_DEKBR</name>
<evidence type="ECO:0000259" key="2">
    <source>
        <dbReference type="SMART" id="SM00484"/>
    </source>
</evidence>
<dbReference type="SMART" id="SM00484">
    <property type="entry name" value="XPGI"/>
    <property type="match status" value="1"/>
</dbReference>
<dbReference type="PRINTS" id="PR00853">
    <property type="entry name" value="XPGRADSUPER"/>
</dbReference>
<dbReference type="InterPro" id="IPR006086">
    <property type="entry name" value="XPG-I_dom"/>
</dbReference>
<dbReference type="KEGG" id="bbrx:BRETT_001255"/>
<feature type="compositionally biased region" description="Basic and acidic residues" evidence="1">
    <location>
        <begin position="303"/>
        <end position="315"/>
    </location>
</feature>
<reference evidence="4" key="1">
    <citation type="submission" date="2020-10" db="EMBL/GenBank/DDBJ databases">
        <authorList>
            <person name="Palmer J.M."/>
        </authorList>
    </citation>
    <scope>NUCLEOTIDE SEQUENCE</scope>
    <source>
        <strain evidence="4">UCD 2041</strain>
    </source>
</reference>
<dbReference type="RefSeq" id="XP_041138024.1">
    <property type="nucleotide sequence ID" value="XM_041279810.1"/>
</dbReference>
<dbReference type="GeneID" id="64573180"/>
<dbReference type="InterPro" id="IPR006085">
    <property type="entry name" value="XPG_DNA_repair_N"/>
</dbReference>
<dbReference type="GO" id="GO:0005634">
    <property type="term" value="C:nucleus"/>
    <property type="evidence" value="ECO:0007669"/>
    <property type="project" value="TreeGrafter"/>
</dbReference>